<keyword evidence="4" id="KW-1185">Reference proteome</keyword>
<evidence type="ECO:0000256" key="2">
    <source>
        <dbReference type="HAMAP-Rule" id="MF_01074"/>
    </source>
</evidence>
<dbReference type="Pfam" id="PF01969">
    <property type="entry name" value="Ni_insertion"/>
    <property type="match status" value="1"/>
</dbReference>
<keyword evidence="1 2" id="KW-0533">Nickel</keyword>
<evidence type="ECO:0000313" key="3">
    <source>
        <dbReference type="EMBL" id="TCL35060.1"/>
    </source>
</evidence>
<proteinExistence type="inferred from homology"/>
<gene>
    <name evidence="2" type="primary">larC</name>
    <name evidence="3" type="ORF">EV210_11477</name>
</gene>
<dbReference type="GO" id="GO:0051604">
    <property type="term" value="P:protein maturation"/>
    <property type="evidence" value="ECO:0007669"/>
    <property type="project" value="UniProtKB-UniRule"/>
</dbReference>
<dbReference type="GO" id="GO:0016829">
    <property type="term" value="F:lyase activity"/>
    <property type="evidence" value="ECO:0007669"/>
    <property type="project" value="UniProtKB-UniRule"/>
</dbReference>
<dbReference type="Gene3D" id="3.30.70.1380">
    <property type="entry name" value="Transcriptional regulatory protein pf0864 domain like"/>
    <property type="match status" value="1"/>
</dbReference>
<dbReference type="AlphaFoldDB" id="A0A4R1Q256"/>
<evidence type="ECO:0000256" key="1">
    <source>
        <dbReference type="ARBA" id="ARBA00022596"/>
    </source>
</evidence>
<comment type="function">
    <text evidence="2">Involved in the biosynthesis of a nickel-pincer cofactor ((SCS)Ni(II) pincer complex). Binds Ni(2+), and functions in nickel delivery to pyridinium-3,5-bisthiocarboxylic acid mononucleotide (P2TMN), to form the mature cofactor. Is thus probably required for the activation of nickel-pincer cofactor-dependent enzymes.</text>
</comment>
<reference evidence="3 4" key="1">
    <citation type="submission" date="2019-03" db="EMBL/GenBank/DDBJ databases">
        <title>Genomic Encyclopedia of Type Strains, Phase IV (KMG-IV): sequencing the most valuable type-strain genomes for metagenomic binning, comparative biology and taxonomic classification.</title>
        <authorList>
            <person name="Goeker M."/>
        </authorList>
    </citation>
    <scope>NUCLEOTIDE SEQUENCE [LARGE SCALE GENOMIC DNA]</scope>
    <source>
        <strain evidence="3 4">DSM 15969</strain>
    </source>
</reference>
<comment type="similarity">
    <text evidence="2">Belongs to the LarC family.</text>
</comment>
<dbReference type="PANTHER" id="PTHR36566:SF1">
    <property type="entry name" value="PYRIDINIUM-3,5-BISTHIOCARBOXYLIC ACID MONONUCLEOTIDE NICKEL INSERTION PROTEIN"/>
    <property type="match status" value="1"/>
</dbReference>
<dbReference type="RefSeq" id="WP_132082771.1">
    <property type="nucleotide sequence ID" value="NZ_DAIMLW010000102.1"/>
</dbReference>
<organism evidence="3 4">
    <name type="scientific">Anaerospora hongkongensis</name>
    <dbReference type="NCBI Taxonomy" id="244830"/>
    <lineage>
        <taxon>Bacteria</taxon>
        <taxon>Bacillati</taxon>
        <taxon>Bacillota</taxon>
        <taxon>Negativicutes</taxon>
        <taxon>Selenomonadales</taxon>
        <taxon>Sporomusaceae</taxon>
        <taxon>Anaerospora</taxon>
    </lineage>
</organism>
<accession>A0A4R1Q256</accession>
<sequence>MKTVYFDCFAGISGNMLLGAFLDAGVPEERLRSELAKLNVTGYELKIQRVIKQGIAAVHADVELVHHHHDHEHHHEHHHHHRYLPDIYAILDQSALAQAVKDNSKKIFLCLAEAEAKVHGTTVDKIHFHEVGAIDSIVDIVGAAFCLHYLGIEKVCASRLQTGSGFVQCSHGQMPVPAPATAELLRNIPYYNGNTEKELVTPTGAAFLAAFGTEFGAIPAGFLSHTIGYGAGGWDLDFPNVLRVHVGELEQAEEAQMLVIEANIDDLNPQIYEYVMEKLLALGARDVWMTPIIMKKSRPATMLSVLAEGTLLESIAACLFAETSTIGIRHYPVQRQIAGRVTKRITTPWGEASVKVSSYQNKICNIAPEFEDCRKLAEEHNIPLKQIQQQVLVQALREDSAK</sequence>
<dbReference type="EMBL" id="SLUI01000014">
    <property type="protein sequence ID" value="TCL35060.1"/>
    <property type="molecule type" value="Genomic_DNA"/>
</dbReference>
<dbReference type="EC" id="4.99.1.12" evidence="2"/>
<name>A0A4R1Q256_9FIRM</name>
<dbReference type="NCBIfam" id="TIGR00299">
    <property type="entry name" value="nickel pincer cofactor biosynthesis protein LarC"/>
    <property type="match status" value="1"/>
</dbReference>
<protein>
    <recommendedName>
        <fullName evidence="2">Pyridinium-3,5-bisthiocarboxylic acid mononucleotide nickel insertion protein</fullName>
        <shortName evidence="2">P2TMN nickel insertion protein</shortName>
        <ecNumber evidence="2">4.99.1.12</ecNumber>
    </recommendedName>
    <alternativeName>
        <fullName evidence="2">Nickel-pincer cofactor biosynthesis protein LarC</fullName>
    </alternativeName>
</protein>
<dbReference type="PANTHER" id="PTHR36566">
    <property type="entry name" value="NICKEL INSERTION PROTEIN-RELATED"/>
    <property type="match status" value="1"/>
</dbReference>
<dbReference type="OrthoDB" id="9765625at2"/>
<dbReference type="GO" id="GO:0016151">
    <property type="term" value="F:nickel cation binding"/>
    <property type="evidence" value="ECO:0007669"/>
    <property type="project" value="UniProtKB-UniRule"/>
</dbReference>
<comment type="catalytic activity">
    <reaction evidence="2">
        <text>Ni(II)-pyridinium-3,5-bisthiocarboxylate mononucleotide = pyridinium-3,5-bisthiocarboxylate mononucleotide + Ni(2+)</text>
        <dbReference type="Rhea" id="RHEA:54784"/>
        <dbReference type="ChEBI" id="CHEBI:49786"/>
        <dbReference type="ChEBI" id="CHEBI:137372"/>
        <dbReference type="ChEBI" id="CHEBI:137373"/>
        <dbReference type="EC" id="4.99.1.12"/>
    </reaction>
</comment>
<evidence type="ECO:0000313" key="4">
    <source>
        <dbReference type="Proteomes" id="UP000295063"/>
    </source>
</evidence>
<dbReference type="Gene3D" id="3.10.20.300">
    <property type="entry name" value="mk0293 like domain"/>
    <property type="match status" value="1"/>
</dbReference>
<keyword evidence="2" id="KW-0456">Lyase</keyword>
<dbReference type="HAMAP" id="MF_01074">
    <property type="entry name" value="LarC"/>
    <property type="match status" value="1"/>
</dbReference>
<dbReference type="Proteomes" id="UP000295063">
    <property type="component" value="Unassembled WGS sequence"/>
</dbReference>
<dbReference type="InterPro" id="IPR002822">
    <property type="entry name" value="Ni_insertion"/>
</dbReference>
<comment type="caution">
    <text evidence="3">The sequence shown here is derived from an EMBL/GenBank/DDBJ whole genome shotgun (WGS) entry which is preliminary data.</text>
</comment>